<dbReference type="InterPro" id="IPR036680">
    <property type="entry name" value="SPOR-like_sf"/>
</dbReference>
<name>A0A9D9ILA2_9BACT</name>
<feature type="signal peptide" evidence="1">
    <location>
        <begin position="1"/>
        <end position="24"/>
    </location>
</feature>
<evidence type="ECO:0000259" key="2">
    <source>
        <dbReference type="Pfam" id="PF05036"/>
    </source>
</evidence>
<keyword evidence="1" id="KW-0732">Signal</keyword>
<comment type="caution">
    <text evidence="3">The sequence shown here is derived from an EMBL/GenBank/DDBJ whole genome shotgun (WGS) entry which is preliminary data.</text>
</comment>
<dbReference type="AlphaFoldDB" id="A0A9D9ILA2"/>
<feature type="domain" description="SPOR" evidence="2">
    <location>
        <begin position="146"/>
        <end position="188"/>
    </location>
</feature>
<dbReference type="Gene3D" id="3.30.70.1070">
    <property type="entry name" value="Sporulation related repeat"/>
    <property type="match status" value="1"/>
</dbReference>
<evidence type="ECO:0000313" key="3">
    <source>
        <dbReference type="EMBL" id="MBO8473694.1"/>
    </source>
</evidence>
<feature type="chain" id="PRO_5039150660" evidence="1">
    <location>
        <begin position="25"/>
        <end position="220"/>
    </location>
</feature>
<protein>
    <submittedName>
        <fullName evidence="3">SPOR domain-containing protein</fullName>
    </submittedName>
</protein>
<dbReference type="EMBL" id="JADIMD010000002">
    <property type="protein sequence ID" value="MBO8473694.1"/>
    <property type="molecule type" value="Genomic_DNA"/>
</dbReference>
<sequence>MRTTMIFAAVAAVLCLMAGQMAYAQIPDIQNGSPETVADSLFAADSIPEGYELVDSVVYIKASPVDEDLAGENIFMVLPKTIMGDPADVKVHQSLPISTAMNRHFSDNSGRQISGYRVRIFFDNSQSARTESEATLKAFEAGHHDISAYRSYVNPYFKVTVGDFRTKSEAMQLLQKIKWEFPAAFIVKENINYPVVDKNNAVRTDTVKVLRPLPVELVEL</sequence>
<reference evidence="3" key="1">
    <citation type="submission" date="2020-10" db="EMBL/GenBank/DDBJ databases">
        <authorList>
            <person name="Gilroy R."/>
        </authorList>
    </citation>
    <scope>NUCLEOTIDE SEQUENCE</scope>
    <source>
        <strain evidence="3">B1-13419</strain>
    </source>
</reference>
<dbReference type="InterPro" id="IPR007730">
    <property type="entry name" value="SPOR-like_dom"/>
</dbReference>
<accession>A0A9D9ILA2</accession>
<evidence type="ECO:0000313" key="4">
    <source>
        <dbReference type="Proteomes" id="UP000823757"/>
    </source>
</evidence>
<evidence type="ECO:0000256" key="1">
    <source>
        <dbReference type="SAM" id="SignalP"/>
    </source>
</evidence>
<dbReference type="GO" id="GO:0042834">
    <property type="term" value="F:peptidoglycan binding"/>
    <property type="evidence" value="ECO:0007669"/>
    <property type="project" value="InterPro"/>
</dbReference>
<proteinExistence type="predicted"/>
<organism evidence="3 4">
    <name type="scientific">Candidatus Cryptobacteroides faecigallinarum</name>
    <dbReference type="NCBI Taxonomy" id="2840763"/>
    <lineage>
        <taxon>Bacteria</taxon>
        <taxon>Pseudomonadati</taxon>
        <taxon>Bacteroidota</taxon>
        <taxon>Bacteroidia</taxon>
        <taxon>Bacteroidales</taxon>
        <taxon>Candidatus Cryptobacteroides</taxon>
    </lineage>
</organism>
<dbReference type="Proteomes" id="UP000823757">
    <property type="component" value="Unassembled WGS sequence"/>
</dbReference>
<dbReference type="Pfam" id="PF05036">
    <property type="entry name" value="SPOR"/>
    <property type="match status" value="1"/>
</dbReference>
<gene>
    <name evidence="3" type="ORF">IAB91_00180</name>
</gene>
<reference evidence="3" key="2">
    <citation type="journal article" date="2021" name="PeerJ">
        <title>Extensive microbial diversity within the chicken gut microbiome revealed by metagenomics and culture.</title>
        <authorList>
            <person name="Gilroy R."/>
            <person name="Ravi A."/>
            <person name="Getino M."/>
            <person name="Pursley I."/>
            <person name="Horton D.L."/>
            <person name="Alikhan N.F."/>
            <person name="Baker D."/>
            <person name="Gharbi K."/>
            <person name="Hall N."/>
            <person name="Watson M."/>
            <person name="Adriaenssens E.M."/>
            <person name="Foster-Nyarko E."/>
            <person name="Jarju S."/>
            <person name="Secka A."/>
            <person name="Antonio M."/>
            <person name="Oren A."/>
            <person name="Chaudhuri R.R."/>
            <person name="La Ragione R."/>
            <person name="Hildebrand F."/>
            <person name="Pallen M.J."/>
        </authorList>
    </citation>
    <scope>NUCLEOTIDE SEQUENCE</scope>
    <source>
        <strain evidence="3">B1-13419</strain>
    </source>
</reference>